<evidence type="ECO:0000313" key="1">
    <source>
        <dbReference type="EMBL" id="MBI6629134.1"/>
    </source>
</evidence>
<reference evidence="1" key="1">
    <citation type="submission" date="2020-12" db="EMBL/GenBank/DDBJ databases">
        <title>Pontibaca salina gen. nov., sp. nov., isolated from marine sediment.</title>
        <authorList>
            <person name="Bo J."/>
            <person name="Wang S."/>
            <person name="Song X."/>
            <person name="Du Z."/>
        </authorList>
    </citation>
    <scope>NUCLEOTIDE SEQUENCE</scope>
    <source>
        <strain evidence="1">S1109L</strain>
    </source>
</reference>
<accession>A0A934HJ57</accession>
<gene>
    <name evidence="1" type="ORF">JAO82_04485</name>
</gene>
<dbReference type="AlphaFoldDB" id="A0A934HJ57"/>
<sequence length="196" mass="21910">MLLVALIAPVPATAASGSDPMWPCVQRKVVSLSAGLMWPHPIEATPLHEEIAADAADLAAKLELRRVGLDEAKALITQFVKNHPEVTPTDMGQVFWHIFDKINHDRRRLITGIDKYAQKQVALAKRIDEARTKMDSLTAATAPDQDAIKSLKQQIAWDERVYRDRAHSLTYVCETPVLLEQRLYAIAQLLLEPVSE</sequence>
<dbReference type="EMBL" id="JAEIJD010000002">
    <property type="protein sequence ID" value="MBI6629134.1"/>
    <property type="molecule type" value="Genomic_DNA"/>
</dbReference>
<organism evidence="1 2">
    <name type="scientific">Pontibaca salina</name>
    <dbReference type="NCBI Taxonomy" id="2795731"/>
    <lineage>
        <taxon>Bacteria</taxon>
        <taxon>Pseudomonadati</taxon>
        <taxon>Pseudomonadota</taxon>
        <taxon>Alphaproteobacteria</taxon>
        <taxon>Rhodobacterales</taxon>
        <taxon>Roseobacteraceae</taxon>
        <taxon>Pontibaca</taxon>
    </lineage>
</organism>
<dbReference type="Proteomes" id="UP000613255">
    <property type="component" value="Unassembled WGS sequence"/>
</dbReference>
<name>A0A934HJ57_9RHOB</name>
<evidence type="ECO:0000313" key="2">
    <source>
        <dbReference type="Proteomes" id="UP000613255"/>
    </source>
</evidence>
<comment type="caution">
    <text evidence="1">The sequence shown here is derived from an EMBL/GenBank/DDBJ whole genome shotgun (WGS) entry which is preliminary data.</text>
</comment>
<keyword evidence="2" id="KW-1185">Reference proteome</keyword>
<proteinExistence type="predicted"/>
<protein>
    <submittedName>
        <fullName evidence="1">Uncharacterized protein</fullName>
    </submittedName>
</protein>